<reference evidence="4" key="2">
    <citation type="submission" date="2018-08" db="UniProtKB">
        <authorList>
            <consortium name="EnsemblPlants"/>
        </authorList>
    </citation>
    <scope>IDENTIFICATION</scope>
    <source>
        <strain evidence="4">Yugu1</strain>
    </source>
</reference>
<evidence type="ECO:0000313" key="4">
    <source>
        <dbReference type="EnsemblPlants" id="KQL29461"/>
    </source>
</evidence>
<dbReference type="eggNOG" id="ENOG502R490">
    <property type="taxonomic scope" value="Eukaryota"/>
</dbReference>
<evidence type="ECO:0000259" key="3">
    <source>
        <dbReference type="PROSITE" id="PS50158"/>
    </source>
</evidence>
<evidence type="ECO:0000256" key="2">
    <source>
        <dbReference type="SAM" id="MobiDB-lite"/>
    </source>
</evidence>
<dbReference type="Proteomes" id="UP000004995">
    <property type="component" value="Unassembled WGS sequence"/>
</dbReference>
<dbReference type="PANTHER" id="PTHR33170">
    <property type="entry name" value="DUF4283 DOMAIN-CONTAINING PROTEIN-RELATED"/>
    <property type="match status" value="1"/>
</dbReference>
<dbReference type="InterPro" id="IPR001878">
    <property type="entry name" value="Znf_CCHC"/>
</dbReference>
<name>K3Z0A5_SETIT</name>
<feature type="compositionally biased region" description="Basic and acidic residues" evidence="2">
    <location>
        <begin position="192"/>
        <end position="209"/>
    </location>
</feature>
<dbReference type="InterPro" id="IPR036875">
    <property type="entry name" value="Znf_CCHC_sf"/>
</dbReference>
<feature type="region of interest" description="Disordered" evidence="2">
    <location>
        <begin position="267"/>
        <end position="286"/>
    </location>
</feature>
<keyword evidence="1" id="KW-0479">Metal-binding</keyword>
<protein>
    <recommendedName>
        <fullName evidence="3">CCHC-type domain-containing protein</fullName>
    </recommendedName>
</protein>
<dbReference type="EnsemblPlants" id="KQL29461">
    <property type="protein sequence ID" value="KQL29461"/>
    <property type="gene ID" value="SETIT_019966mg"/>
</dbReference>
<dbReference type="InParanoid" id="K3Z0A5"/>
<evidence type="ECO:0000256" key="1">
    <source>
        <dbReference type="PROSITE-ProRule" id="PRU00047"/>
    </source>
</evidence>
<dbReference type="SUPFAM" id="SSF57756">
    <property type="entry name" value="Retrovirus zinc finger-like domains"/>
    <property type="match status" value="1"/>
</dbReference>
<dbReference type="EMBL" id="AGNK02000248">
    <property type="status" value="NOT_ANNOTATED_CDS"/>
    <property type="molecule type" value="Genomic_DNA"/>
</dbReference>
<accession>K3Z0A5</accession>
<dbReference type="AlphaFoldDB" id="K3Z0A5"/>
<feature type="region of interest" description="Disordered" evidence="2">
    <location>
        <begin position="15"/>
        <end position="38"/>
    </location>
</feature>
<feature type="compositionally biased region" description="Polar residues" evidence="2">
    <location>
        <begin position="241"/>
        <end position="260"/>
    </location>
</feature>
<dbReference type="PANTHER" id="PTHR33170:SF22">
    <property type="entry name" value="OS10G0417100 PROTEIN"/>
    <property type="match status" value="1"/>
</dbReference>
<dbReference type="Gramene" id="KQL29461">
    <property type="protein sequence ID" value="KQL29461"/>
    <property type="gene ID" value="SETIT_019966mg"/>
</dbReference>
<dbReference type="GO" id="GO:0008270">
    <property type="term" value="F:zinc ion binding"/>
    <property type="evidence" value="ECO:0007669"/>
    <property type="project" value="UniProtKB-KW"/>
</dbReference>
<proteinExistence type="predicted"/>
<keyword evidence="5" id="KW-1185">Reference proteome</keyword>
<organism evidence="4 5">
    <name type="scientific">Setaria italica</name>
    <name type="common">Foxtail millet</name>
    <name type="synonym">Panicum italicum</name>
    <dbReference type="NCBI Taxonomy" id="4555"/>
    <lineage>
        <taxon>Eukaryota</taxon>
        <taxon>Viridiplantae</taxon>
        <taxon>Streptophyta</taxon>
        <taxon>Embryophyta</taxon>
        <taxon>Tracheophyta</taxon>
        <taxon>Spermatophyta</taxon>
        <taxon>Magnoliopsida</taxon>
        <taxon>Liliopsida</taxon>
        <taxon>Poales</taxon>
        <taxon>Poaceae</taxon>
        <taxon>PACMAD clade</taxon>
        <taxon>Panicoideae</taxon>
        <taxon>Panicodae</taxon>
        <taxon>Paniceae</taxon>
        <taxon>Cenchrinae</taxon>
        <taxon>Setaria</taxon>
    </lineage>
</organism>
<evidence type="ECO:0000313" key="5">
    <source>
        <dbReference type="Proteomes" id="UP000004995"/>
    </source>
</evidence>
<feature type="domain" description="CCHC-type" evidence="3">
    <location>
        <begin position="327"/>
        <end position="340"/>
    </location>
</feature>
<feature type="region of interest" description="Disordered" evidence="2">
    <location>
        <begin position="77"/>
        <end position="120"/>
    </location>
</feature>
<dbReference type="GO" id="GO:0003676">
    <property type="term" value="F:nucleic acid binding"/>
    <property type="evidence" value="ECO:0007669"/>
    <property type="project" value="InterPro"/>
</dbReference>
<keyword evidence="1" id="KW-0863">Zinc-finger</keyword>
<feature type="compositionally biased region" description="Polar residues" evidence="2">
    <location>
        <begin position="88"/>
        <end position="108"/>
    </location>
</feature>
<sequence length="551" mass="62131">MVRLSPYASPLPDLCCDGAVPPRLSPSPTGGPSWEQVHDGLRAGEANPCTCTDPHLPPTRLDTEPWRLETWPHLVWRGDPSTPPNRHPSCSSTPTRLQPTVTPSTSAVAPTPKPNPVNPWCSLVGRPSPSPNPPGGIAWGADLGGFDRNLDHLWQRSESVGKFLKSNPPQPHQMDEGSSYGAQIPPRGGGRSGRDIGGHRREDAQKTEGRVNYGQWDDRRGNFRGGRYSNQHRRQRESERNLNQNFNRNHQFDLRNNLNQGREREYLSKTQEDGGDKEVQQQEAAKPPINKGIHDIEMIDNSGRRDQNLKREEDRMPDENKTNMGICKKCGKIGHRTKDCYKPLLCPRCKKEGHDMANCALITIKEGEVTARQVEGEFKVGPTSTWRWYAKKVVENKFQIKFPTARKVEELSFFTGMQMRMVLDVSFKVEQWNPHAGAKAEISLAWACYVGSLVGIPLEVDKINLKRLDYVRVRIGCKDVTKVPATVEALLDMHFYDFTFQREDSRQTIAHTSMSPPEGLDRSTYEAVYRDVSNMEATLRDGIVHMETKGL</sequence>
<feature type="compositionally biased region" description="Basic and acidic residues" evidence="2">
    <location>
        <begin position="267"/>
        <end position="280"/>
    </location>
</feature>
<feature type="region of interest" description="Disordered" evidence="2">
    <location>
        <begin position="162"/>
        <end position="262"/>
    </location>
</feature>
<reference evidence="5" key="1">
    <citation type="journal article" date="2012" name="Nat. Biotechnol.">
        <title>Reference genome sequence of the model plant Setaria.</title>
        <authorList>
            <person name="Bennetzen J.L."/>
            <person name="Schmutz J."/>
            <person name="Wang H."/>
            <person name="Percifield R."/>
            <person name="Hawkins J."/>
            <person name="Pontaroli A.C."/>
            <person name="Estep M."/>
            <person name="Feng L."/>
            <person name="Vaughn J.N."/>
            <person name="Grimwood J."/>
            <person name="Jenkins J."/>
            <person name="Barry K."/>
            <person name="Lindquist E."/>
            <person name="Hellsten U."/>
            <person name="Deshpande S."/>
            <person name="Wang X."/>
            <person name="Wu X."/>
            <person name="Mitros T."/>
            <person name="Triplett J."/>
            <person name="Yang X."/>
            <person name="Ye C.Y."/>
            <person name="Mauro-Herrera M."/>
            <person name="Wang L."/>
            <person name="Li P."/>
            <person name="Sharma M."/>
            <person name="Sharma R."/>
            <person name="Ronald P.C."/>
            <person name="Panaud O."/>
            <person name="Kellogg E.A."/>
            <person name="Brutnell T.P."/>
            <person name="Doust A.N."/>
            <person name="Tuskan G.A."/>
            <person name="Rokhsar D."/>
            <person name="Devos K.M."/>
        </authorList>
    </citation>
    <scope>NUCLEOTIDE SEQUENCE [LARGE SCALE GENOMIC DNA]</scope>
    <source>
        <strain evidence="5">cv. Yugu1</strain>
    </source>
</reference>
<dbReference type="Gene3D" id="4.10.60.10">
    <property type="entry name" value="Zinc finger, CCHC-type"/>
    <property type="match status" value="1"/>
</dbReference>
<dbReference type="HOGENOM" id="CLU_494876_0_0_1"/>
<dbReference type="PROSITE" id="PS50158">
    <property type="entry name" value="ZF_CCHC"/>
    <property type="match status" value="1"/>
</dbReference>
<keyword evidence="1" id="KW-0862">Zinc</keyword>
<dbReference type="SMART" id="SM00343">
    <property type="entry name" value="ZnF_C2HC"/>
    <property type="match status" value="2"/>
</dbReference>